<dbReference type="PATRIC" id="fig|224013.5.peg.405"/>
<evidence type="ECO:0000313" key="3">
    <source>
        <dbReference type="Proteomes" id="UP000062645"/>
    </source>
</evidence>
<feature type="chain" id="PRO_5005801962" description="Lipoprotein" evidence="1">
    <location>
        <begin position="33"/>
        <end position="277"/>
    </location>
</feature>
<dbReference type="KEGG" id="npz:ACX27_01685"/>
<evidence type="ECO:0008006" key="4">
    <source>
        <dbReference type="Google" id="ProtNLM"/>
    </source>
</evidence>
<sequence>MVNYINTIYLNWKQAKGAIAIALMAIVLPACSYKEPQAITPATPQQQRNQVSREVVDKEIAEVTDKTDELIGKTVTIRTQPIRLIGPTSFTVNDKELFDNQNILVINATGKPFTLPSTNDIPLQITGQVRRFDLAQINGDYKLDLQSEYYSDYDDQPVIVAKSLALSPNPGELTTNPSAYYGKKLTVTGKVENISNAIAYTLDEDKLLGGEDLLVLHTQPQPKVKQGEQVTVSGVLRPLVIAELERDYNLNWDLNLRKQLAAKYRNKPVLVVTNVAP</sequence>
<gene>
    <name evidence="2" type="ORF">ACX27_01685</name>
</gene>
<organism evidence="2 3">
    <name type="scientific">Nostoc piscinale CENA21</name>
    <dbReference type="NCBI Taxonomy" id="224013"/>
    <lineage>
        <taxon>Bacteria</taxon>
        <taxon>Bacillati</taxon>
        <taxon>Cyanobacteriota</taxon>
        <taxon>Cyanophyceae</taxon>
        <taxon>Nostocales</taxon>
        <taxon>Nostocaceae</taxon>
        <taxon>Nostoc</taxon>
    </lineage>
</organism>
<feature type="signal peptide" evidence="1">
    <location>
        <begin position="1"/>
        <end position="32"/>
    </location>
</feature>
<proteinExistence type="predicted"/>
<dbReference type="OrthoDB" id="467381at2"/>
<keyword evidence="3" id="KW-1185">Reference proteome</keyword>
<accession>A0A0M4SZG8</accession>
<keyword evidence="1" id="KW-0732">Signal</keyword>
<name>A0A0M4SZG8_9NOSO</name>
<dbReference type="Proteomes" id="UP000062645">
    <property type="component" value="Chromosome"/>
</dbReference>
<dbReference type="STRING" id="224013.ACX27_01685"/>
<protein>
    <recommendedName>
        <fullName evidence="4">Lipoprotein</fullName>
    </recommendedName>
</protein>
<dbReference type="EMBL" id="CP012036">
    <property type="protein sequence ID" value="ALF51845.1"/>
    <property type="molecule type" value="Genomic_DNA"/>
</dbReference>
<evidence type="ECO:0000256" key="1">
    <source>
        <dbReference type="SAM" id="SignalP"/>
    </source>
</evidence>
<evidence type="ECO:0000313" key="2">
    <source>
        <dbReference type="EMBL" id="ALF51845.1"/>
    </source>
</evidence>
<dbReference type="AlphaFoldDB" id="A0A0M4SZG8"/>
<reference evidence="3" key="1">
    <citation type="submission" date="2015-07" db="EMBL/GenBank/DDBJ databases">
        <title>Genome Of Nitrogen-Fixing Cyanobacterium Nostoc piscinale CENA21 From Solimoes/Amazon River Floodplain Sediments And Comparative Genomics To Uncover Biosynthetic Natural Products Potential.</title>
        <authorList>
            <person name="Leao T.F."/>
            <person name="Leao P.N."/>
            <person name="Guimaraes P.I."/>
            <person name="de Melo A.G.C."/>
            <person name="Ramos R.T.J."/>
            <person name="Silva A."/>
            <person name="Fiore M.F."/>
            <person name="Schneider M.P.C."/>
        </authorList>
    </citation>
    <scope>NUCLEOTIDE SEQUENCE [LARGE SCALE GENOMIC DNA]</scope>
    <source>
        <strain evidence="3">CENA21</strain>
    </source>
</reference>
<reference evidence="2 3" key="2">
    <citation type="journal article" date="2016" name="Genome Announc.">
        <title>Draft Genome Sequence of the N2-Fixing Cyanobacterium Nostoc piscinale CENA21, Isolated from the Brazilian Amazon Floodplain.</title>
        <authorList>
            <person name="Leao T."/>
            <person name="Guimaraes P.I."/>
            <person name="de Melo A.G."/>
            <person name="Ramos R.T."/>
            <person name="Leao P.N."/>
            <person name="Silva A."/>
            <person name="Fiore M.F."/>
            <person name="Schneider M.P."/>
        </authorList>
    </citation>
    <scope>NUCLEOTIDE SEQUENCE [LARGE SCALE GENOMIC DNA]</scope>
    <source>
        <strain evidence="2 3">CENA21</strain>
    </source>
</reference>